<name>A0A926ZJN2_9CYAN</name>
<organism evidence="2 3">
    <name type="scientific">Aerosakkonema funiforme FACHB-1375</name>
    <dbReference type="NCBI Taxonomy" id="2949571"/>
    <lineage>
        <taxon>Bacteria</taxon>
        <taxon>Bacillati</taxon>
        <taxon>Cyanobacteriota</taxon>
        <taxon>Cyanophyceae</taxon>
        <taxon>Oscillatoriophycideae</taxon>
        <taxon>Aerosakkonematales</taxon>
        <taxon>Aerosakkonemataceae</taxon>
        <taxon>Aerosakkonema</taxon>
    </lineage>
</organism>
<reference evidence="2" key="2">
    <citation type="submission" date="2020-08" db="EMBL/GenBank/DDBJ databases">
        <authorList>
            <person name="Chen M."/>
            <person name="Teng W."/>
            <person name="Zhao L."/>
            <person name="Hu C."/>
            <person name="Zhou Y."/>
            <person name="Han B."/>
            <person name="Song L."/>
            <person name="Shu W."/>
        </authorList>
    </citation>
    <scope>NUCLEOTIDE SEQUENCE</scope>
    <source>
        <strain evidence="2">FACHB-1375</strain>
    </source>
</reference>
<feature type="coiled-coil region" evidence="1">
    <location>
        <begin position="21"/>
        <end position="69"/>
    </location>
</feature>
<comment type="caution">
    <text evidence="2">The sequence shown here is derived from an EMBL/GenBank/DDBJ whole genome shotgun (WGS) entry which is preliminary data.</text>
</comment>
<sequence>MVNSTFEQRVKQASENIAKTISSYENILEQQEKAYKETQQQRDADKAFIAQKRQELEQVQKNIEAILAQVAR</sequence>
<dbReference type="AlphaFoldDB" id="A0A926ZJN2"/>
<keyword evidence="3" id="KW-1185">Reference proteome</keyword>
<dbReference type="EMBL" id="JACJPW010000048">
    <property type="protein sequence ID" value="MBD2183096.1"/>
    <property type="molecule type" value="Genomic_DNA"/>
</dbReference>
<accession>A0A926ZJN2</accession>
<evidence type="ECO:0000313" key="2">
    <source>
        <dbReference type="EMBL" id="MBD2183096.1"/>
    </source>
</evidence>
<evidence type="ECO:0000256" key="1">
    <source>
        <dbReference type="SAM" id="Coils"/>
    </source>
</evidence>
<dbReference type="Proteomes" id="UP000641646">
    <property type="component" value="Unassembled WGS sequence"/>
</dbReference>
<proteinExistence type="predicted"/>
<gene>
    <name evidence="2" type="ORF">H6G03_18855</name>
</gene>
<reference evidence="2" key="1">
    <citation type="journal article" date="2015" name="ISME J.">
        <title>Draft Genome Sequence of Streptomyces incarnatus NRRL8089, which Produces the Nucleoside Antibiotic Sinefungin.</title>
        <authorList>
            <person name="Oshima K."/>
            <person name="Hattori M."/>
            <person name="Shimizu H."/>
            <person name="Fukuda K."/>
            <person name="Nemoto M."/>
            <person name="Inagaki K."/>
            <person name="Tamura T."/>
        </authorList>
    </citation>
    <scope>NUCLEOTIDE SEQUENCE</scope>
    <source>
        <strain evidence="2">FACHB-1375</strain>
    </source>
</reference>
<dbReference type="RefSeq" id="WP_190466721.1">
    <property type="nucleotide sequence ID" value="NZ_JACJPW010000048.1"/>
</dbReference>
<protein>
    <submittedName>
        <fullName evidence="2">Uncharacterized protein</fullName>
    </submittedName>
</protein>
<evidence type="ECO:0000313" key="3">
    <source>
        <dbReference type="Proteomes" id="UP000641646"/>
    </source>
</evidence>
<keyword evidence="1" id="KW-0175">Coiled coil</keyword>